<protein>
    <submittedName>
        <fullName evidence="3">SurA N-terminal domain-containing protein</fullName>
    </submittedName>
</protein>
<evidence type="ECO:0000313" key="3">
    <source>
        <dbReference type="EMBL" id="UOR12536.1"/>
    </source>
</evidence>
<feature type="region of interest" description="Disordered" evidence="1">
    <location>
        <begin position="23"/>
        <end position="50"/>
    </location>
</feature>
<dbReference type="EMBL" id="CP095075">
    <property type="protein sequence ID" value="UOR12536.1"/>
    <property type="molecule type" value="Genomic_DNA"/>
</dbReference>
<feature type="chain" id="PRO_5047311807" evidence="2">
    <location>
        <begin position="23"/>
        <end position="228"/>
    </location>
</feature>
<feature type="signal peptide" evidence="2">
    <location>
        <begin position="1"/>
        <end position="22"/>
    </location>
</feature>
<reference evidence="3" key="1">
    <citation type="submission" date="2022-04" db="EMBL/GenBank/DDBJ databases">
        <title>Halobacillus sp. isolated from saltern.</title>
        <authorList>
            <person name="Won M."/>
            <person name="Lee C.-M."/>
            <person name="Woen H.-Y."/>
            <person name="Kwon S.-W."/>
        </authorList>
    </citation>
    <scope>NUCLEOTIDE SEQUENCE</scope>
    <source>
        <strain evidence="3">SSHM10-5</strain>
    </source>
</reference>
<dbReference type="SUPFAM" id="SSF109998">
    <property type="entry name" value="Triger factor/SurA peptide-binding domain-like"/>
    <property type="match status" value="1"/>
</dbReference>
<dbReference type="InterPro" id="IPR050245">
    <property type="entry name" value="PrsA_foldase"/>
</dbReference>
<organism evidence="3 4">
    <name type="scientific">Halobacillus amylolyticus</name>
    <dbReference type="NCBI Taxonomy" id="2932259"/>
    <lineage>
        <taxon>Bacteria</taxon>
        <taxon>Bacillati</taxon>
        <taxon>Bacillota</taxon>
        <taxon>Bacilli</taxon>
        <taxon>Bacillales</taxon>
        <taxon>Bacillaceae</taxon>
        <taxon>Halobacillus</taxon>
    </lineage>
</organism>
<dbReference type="PROSITE" id="PS51257">
    <property type="entry name" value="PROKAR_LIPOPROTEIN"/>
    <property type="match status" value="1"/>
</dbReference>
<dbReference type="RefSeq" id="WP_245033339.1">
    <property type="nucleotide sequence ID" value="NZ_CP095075.1"/>
</dbReference>
<keyword evidence="2" id="KW-0732">Signal</keyword>
<evidence type="ECO:0000313" key="4">
    <source>
        <dbReference type="Proteomes" id="UP000830326"/>
    </source>
</evidence>
<dbReference type="PANTHER" id="PTHR47245">
    <property type="entry name" value="PEPTIDYLPROLYL ISOMERASE"/>
    <property type="match status" value="1"/>
</dbReference>
<gene>
    <name evidence="3" type="ORF">MUO15_03180</name>
</gene>
<proteinExistence type="predicted"/>
<name>A0ABY4HCB0_9BACI</name>
<sequence>MKKTWITAIMTILALFSLAACSGEDNSETSQSQPEEAESTENKTGPVATVNGKEIPRKEFTQQFEVTKQQYQQMGMDIKGKEEQLKQGVVNQLIGLELLTQKAAEEEITVTDEEVDKQYEQITAQFPSEDAKKQAFEKNGLTEGKLKKDLKEQLKVQKYVKENTEEATVSDEEVKKQYDTMMKGQKEAPSFEKSKEQIKQQLLTQKQNQKTTQLVEKLRKDAEVKVTL</sequence>
<evidence type="ECO:0000256" key="1">
    <source>
        <dbReference type="SAM" id="MobiDB-lite"/>
    </source>
</evidence>
<dbReference type="Pfam" id="PF13624">
    <property type="entry name" value="SurA_N_3"/>
    <property type="match status" value="1"/>
</dbReference>
<keyword evidence="4" id="KW-1185">Reference proteome</keyword>
<dbReference type="PANTHER" id="PTHR47245:SF2">
    <property type="entry name" value="PEPTIDYL-PROLYL CIS-TRANS ISOMERASE HP_0175-RELATED"/>
    <property type="match status" value="1"/>
</dbReference>
<dbReference type="Proteomes" id="UP000830326">
    <property type="component" value="Chromosome"/>
</dbReference>
<evidence type="ECO:0000256" key="2">
    <source>
        <dbReference type="SAM" id="SignalP"/>
    </source>
</evidence>
<dbReference type="InterPro" id="IPR027304">
    <property type="entry name" value="Trigger_fact/SurA_dom_sf"/>
</dbReference>
<dbReference type="Gene3D" id="1.10.4030.10">
    <property type="entry name" value="Porin chaperone SurA, peptide-binding domain"/>
    <property type="match status" value="1"/>
</dbReference>
<accession>A0ABY4HCB0</accession>